<evidence type="ECO:0000256" key="1">
    <source>
        <dbReference type="SAM" id="MobiDB-lite"/>
    </source>
</evidence>
<protein>
    <submittedName>
        <fullName evidence="2">Uncharacterized protein</fullName>
    </submittedName>
</protein>
<evidence type="ECO:0000313" key="3">
    <source>
        <dbReference type="Proteomes" id="UP000324091"/>
    </source>
</evidence>
<feature type="region of interest" description="Disordered" evidence="1">
    <location>
        <begin position="345"/>
        <end position="369"/>
    </location>
</feature>
<organism evidence="2 3">
    <name type="scientific">Takifugu flavidus</name>
    <name type="common">sansaifugu</name>
    <dbReference type="NCBI Taxonomy" id="433684"/>
    <lineage>
        <taxon>Eukaryota</taxon>
        <taxon>Metazoa</taxon>
        <taxon>Chordata</taxon>
        <taxon>Craniata</taxon>
        <taxon>Vertebrata</taxon>
        <taxon>Euteleostomi</taxon>
        <taxon>Actinopterygii</taxon>
        <taxon>Neopterygii</taxon>
        <taxon>Teleostei</taxon>
        <taxon>Neoteleostei</taxon>
        <taxon>Acanthomorphata</taxon>
        <taxon>Eupercaria</taxon>
        <taxon>Tetraodontiformes</taxon>
        <taxon>Tetradontoidea</taxon>
        <taxon>Tetraodontidae</taxon>
        <taxon>Takifugu</taxon>
    </lineage>
</organism>
<sequence>MPRQPSPGHFHQLLRGDPQPLPSQARDVISLPSPGREASGRHPSQMPEPPQLTPFDVEKQQFYSELLPDIRASHPISKAEPSHPAEETHFSRLYPRSRSFGHHPTLMAIDPEILELLHLGQDLLSDPQKALYLFRARTMDSNLEVLSRIPAASHSVANRPRICWRSLLDGTRTTASSAKSSDEIIRPPNWTPSTPWLHLEILSIKVMNRTGDKGQPWRSSTLTGNKYDLQPAIRTKLVLLWYRDWTVLIKGPFIPYSRSTPTQDAPGDPVISLFQVHKAHVDWLGKLPTPLKYPSMGKELIRGSTTGAKPALFLLDQRFDDQSNPLFEHPGIDFPREAEKCDPSVVGTHPLVPTLKNRDHHPGLPVQGHFPQFPHKVAEVCQLGQPYNIHP</sequence>
<dbReference type="EMBL" id="RHFK02000012">
    <property type="protein sequence ID" value="TWW67223.1"/>
    <property type="molecule type" value="Genomic_DNA"/>
</dbReference>
<comment type="caution">
    <text evidence="2">The sequence shown here is derived from an EMBL/GenBank/DDBJ whole genome shotgun (WGS) entry which is preliminary data.</text>
</comment>
<reference evidence="2 3" key="1">
    <citation type="submission" date="2019-04" db="EMBL/GenBank/DDBJ databases">
        <title>Chromosome genome assembly for Takifugu flavidus.</title>
        <authorList>
            <person name="Xiao S."/>
        </authorList>
    </citation>
    <scope>NUCLEOTIDE SEQUENCE [LARGE SCALE GENOMIC DNA]</scope>
    <source>
        <strain evidence="2">HTHZ2018</strain>
        <tissue evidence="2">Muscle</tissue>
    </source>
</reference>
<name>A0A5C6NJ21_9TELE</name>
<dbReference type="Proteomes" id="UP000324091">
    <property type="component" value="Chromosome 2"/>
</dbReference>
<keyword evidence="3" id="KW-1185">Reference proteome</keyword>
<dbReference type="AlphaFoldDB" id="A0A5C6NJ21"/>
<accession>A0A5C6NJ21</accession>
<evidence type="ECO:0000313" key="2">
    <source>
        <dbReference type="EMBL" id="TWW67223.1"/>
    </source>
</evidence>
<feature type="region of interest" description="Disordered" evidence="1">
    <location>
        <begin position="1"/>
        <end position="53"/>
    </location>
</feature>
<proteinExistence type="predicted"/>
<gene>
    <name evidence="2" type="ORF">D4764_02G0002640</name>
</gene>